<evidence type="ECO:0000256" key="2">
    <source>
        <dbReference type="ARBA" id="ARBA00023012"/>
    </source>
</evidence>
<dbReference type="CDD" id="cd17546">
    <property type="entry name" value="REC_hyHK_CKI1_RcsC-like"/>
    <property type="match status" value="1"/>
</dbReference>
<sequence length="214" mass="23452">MLCSLIRKMCTTSTTSLLQDTSSLQKTTSAYFNSAINNMTASSPIHSTISPPSSPAMSIESDFEDHDETTTTQSRKIKVMIIDDNSVNLTILSRLLNKHFADTIQLTSVQNSGLAALDQLTKDEVDLILMDIDMPILSGVETTTAIRNNDSHSEHSILEQNMNVPIIAVTTSDAEEQRELYRQVGMADCVSKPIAIPKLRMAIEEAMKSISTNG</sequence>
<keyword evidence="1 3" id="KW-0597">Phosphoprotein</keyword>
<dbReference type="Proteomes" id="UP000723463">
    <property type="component" value="Unassembled WGS sequence"/>
</dbReference>
<evidence type="ECO:0000313" key="5">
    <source>
        <dbReference type="EMBL" id="KAF9547958.1"/>
    </source>
</evidence>
<dbReference type="EMBL" id="JAAAXW010000035">
    <property type="protein sequence ID" value="KAF9547958.1"/>
    <property type="molecule type" value="Genomic_DNA"/>
</dbReference>
<organism evidence="5 6">
    <name type="scientific">Mortierella hygrophila</name>
    <dbReference type="NCBI Taxonomy" id="979708"/>
    <lineage>
        <taxon>Eukaryota</taxon>
        <taxon>Fungi</taxon>
        <taxon>Fungi incertae sedis</taxon>
        <taxon>Mucoromycota</taxon>
        <taxon>Mortierellomycotina</taxon>
        <taxon>Mortierellomycetes</taxon>
        <taxon>Mortierellales</taxon>
        <taxon>Mortierellaceae</taxon>
        <taxon>Mortierella</taxon>
    </lineage>
</organism>
<dbReference type="PROSITE" id="PS50110">
    <property type="entry name" value="RESPONSE_REGULATORY"/>
    <property type="match status" value="1"/>
</dbReference>
<feature type="modified residue" description="4-aspartylphosphate" evidence="3">
    <location>
        <position position="131"/>
    </location>
</feature>
<gene>
    <name evidence="5" type="primary">SRR1_2</name>
    <name evidence="5" type="ORF">EC957_007471</name>
</gene>
<dbReference type="InterPro" id="IPR001789">
    <property type="entry name" value="Sig_transdc_resp-reg_receiver"/>
</dbReference>
<comment type="caution">
    <text evidence="5">The sequence shown here is derived from an EMBL/GenBank/DDBJ whole genome shotgun (WGS) entry which is preliminary data.</text>
</comment>
<keyword evidence="2" id="KW-0902">Two-component regulatory system</keyword>
<dbReference type="PANTHER" id="PTHR45339">
    <property type="entry name" value="HYBRID SIGNAL TRANSDUCTION HISTIDINE KINASE J"/>
    <property type="match status" value="1"/>
</dbReference>
<dbReference type="Pfam" id="PF00072">
    <property type="entry name" value="Response_reg"/>
    <property type="match status" value="1"/>
</dbReference>
<dbReference type="PANTHER" id="PTHR45339:SF1">
    <property type="entry name" value="HYBRID SIGNAL TRANSDUCTION HISTIDINE KINASE J"/>
    <property type="match status" value="1"/>
</dbReference>
<dbReference type="SMART" id="SM00448">
    <property type="entry name" value="REC"/>
    <property type="match status" value="1"/>
</dbReference>
<proteinExistence type="predicted"/>
<evidence type="ECO:0000259" key="4">
    <source>
        <dbReference type="PROSITE" id="PS50110"/>
    </source>
</evidence>
<keyword evidence="6" id="KW-1185">Reference proteome</keyword>
<evidence type="ECO:0000256" key="3">
    <source>
        <dbReference type="PROSITE-ProRule" id="PRU00169"/>
    </source>
</evidence>
<name>A0A9P6K699_9FUNG</name>
<feature type="domain" description="Response regulatory" evidence="4">
    <location>
        <begin position="78"/>
        <end position="207"/>
    </location>
</feature>
<dbReference type="GO" id="GO:0000160">
    <property type="term" value="P:phosphorelay signal transduction system"/>
    <property type="evidence" value="ECO:0007669"/>
    <property type="project" value="UniProtKB-KW"/>
</dbReference>
<reference evidence="5" key="1">
    <citation type="journal article" date="2020" name="Fungal Divers.">
        <title>Resolving the Mortierellaceae phylogeny through synthesis of multi-gene phylogenetics and phylogenomics.</title>
        <authorList>
            <person name="Vandepol N."/>
            <person name="Liber J."/>
            <person name="Desiro A."/>
            <person name="Na H."/>
            <person name="Kennedy M."/>
            <person name="Barry K."/>
            <person name="Grigoriev I.V."/>
            <person name="Miller A.N."/>
            <person name="O'Donnell K."/>
            <person name="Stajich J.E."/>
            <person name="Bonito G."/>
        </authorList>
    </citation>
    <scope>NUCLEOTIDE SEQUENCE</scope>
    <source>
        <strain evidence="5">NRRL 2591</strain>
    </source>
</reference>
<accession>A0A9P6K699</accession>
<dbReference type="Gene3D" id="3.40.50.2300">
    <property type="match status" value="1"/>
</dbReference>
<dbReference type="SUPFAM" id="SSF52172">
    <property type="entry name" value="CheY-like"/>
    <property type="match status" value="1"/>
</dbReference>
<dbReference type="AlphaFoldDB" id="A0A9P6K699"/>
<evidence type="ECO:0000313" key="6">
    <source>
        <dbReference type="Proteomes" id="UP000723463"/>
    </source>
</evidence>
<protein>
    <submittedName>
        <fullName evidence="5">Sensitivity to red-light reduced protein</fullName>
    </submittedName>
</protein>
<dbReference type="InterPro" id="IPR011006">
    <property type="entry name" value="CheY-like_superfamily"/>
</dbReference>
<evidence type="ECO:0000256" key="1">
    <source>
        <dbReference type="ARBA" id="ARBA00022553"/>
    </source>
</evidence>